<dbReference type="GO" id="GO:0008360">
    <property type="term" value="P:regulation of cell shape"/>
    <property type="evidence" value="ECO:0007669"/>
    <property type="project" value="UniProtKB-UniRule"/>
</dbReference>
<dbReference type="Proteomes" id="UP000243488">
    <property type="component" value="Chromosome"/>
</dbReference>
<gene>
    <name evidence="10" type="ORF">BVH74_01435</name>
</gene>
<dbReference type="KEGG" id="ppha:BVH74_01435"/>
<dbReference type="InterPro" id="IPR026034">
    <property type="entry name" value="MreD_proteobac"/>
</dbReference>
<accession>A0A1V0B0P8</accession>
<evidence type="ECO:0000256" key="4">
    <source>
        <dbReference type="ARBA" id="ARBA00022692"/>
    </source>
</evidence>
<comment type="subcellular location">
    <subcellularLocation>
        <location evidence="8">Cell inner membrane</location>
    </subcellularLocation>
    <subcellularLocation>
        <location evidence="1">Cell membrane</location>
        <topology evidence="1">Multi-pass membrane protein</topology>
    </subcellularLocation>
</comment>
<dbReference type="InterPro" id="IPR007227">
    <property type="entry name" value="Cell_shape_determining_MreD"/>
</dbReference>
<proteinExistence type="inferred from homology"/>
<keyword evidence="8" id="KW-0997">Cell inner membrane</keyword>
<evidence type="ECO:0000313" key="11">
    <source>
        <dbReference type="Proteomes" id="UP000243488"/>
    </source>
</evidence>
<keyword evidence="7 8" id="KW-0472">Membrane</keyword>
<keyword evidence="3 8" id="KW-1003">Cell membrane</keyword>
<evidence type="ECO:0000256" key="2">
    <source>
        <dbReference type="ARBA" id="ARBA00007776"/>
    </source>
</evidence>
<evidence type="ECO:0000256" key="6">
    <source>
        <dbReference type="ARBA" id="ARBA00022989"/>
    </source>
</evidence>
<comment type="function">
    <text evidence="8">Involved in formation of the rod shape of the cell. May also contribute to regulation of formation of penicillin-binding proteins.</text>
</comment>
<dbReference type="PIRSF" id="PIRSF018472">
    <property type="entry name" value="MreD_proteobac"/>
    <property type="match status" value="1"/>
</dbReference>
<keyword evidence="5 8" id="KW-0133">Cell shape</keyword>
<feature type="transmembrane region" description="Helical" evidence="9">
    <location>
        <begin position="101"/>
        <end position="118"/>
    </location>
</feature>
<keyword evidence="11" id="KW-1185">Reference proteome</keyword>
<dbReference type="EMBL" id="CP020100">
    <property type="protein sequence ID" value="AQZ93508.1"/>
    <property type="molecule type" value="Genomic_DNA"/>
</dbReference>
<name>A0A1V0B0P8_9GAMM</name>
<evidence type="ECO:0000256" key="3">
    <source>
        <dbReference type="ARBA" id="ARBA00022475"/>
    </source>
</evidence>
<dbReference type="GO" id="GO:0005886">
    <property type="term" value="C:plasma membrane"/>
    <property type="evidence" value="ECO:0007669"/>
    <property type="project" value="UniProtKB-SubCell"/>
</dbReference>
<comment type="similarity">
    <text evidence="2 8">Belongs to the MreD family.</text>
</comment>
<dbReference type="STRING" id="1931241.BVH74_01435"/>
<organism evidence="10 11">
    <name type="scientific">Halopseudomonas phragmitis</name>
    <dbReference type="NCBI Taxonomy" id="1931241"/>
    <lineage>
        <taxon>Bacteria</taxon>
        <taxon>Pseudomonadati</taxon>
        <taxon>Pseudomonadota</taxon>
        <taxon>Gammaproteobacteria</taxon>
        <taxon>Pseudomonadales</taxon>
        <taxon>Pseudomonadaceae</taxon>
        <taxon>Halopseudomonas</taxon>
    </lineage>
</organism>
<feature type="transmembrane region" description="Helical" evidence="9">
    <location>
        <begin position="70"/>
        <end position="89"/>
    </location>
</feature>
<dbReference type="PANTHER" id="PTHR37484:SF1">
    <property type="entry name" value="ROD SHAPE-DETERMINING PROTEIN MRED"/>
    <property type="match status" value="1"/>
</dbReference>
<evidence type="ECO:0000256" key="8">
    <source>
        <dbReference type="PIRNR" id="PIRNR018472"/>
    </source>
</evidence>
<protein>
    <recommendedName>
        <fullName evidence="8">Rod shape-determining protein MreD</fullName>
    </recommendedName>
</protein>
<sequence length="159" mass="17993">MAMRNSLLIALSILAALLLSIMPMPSPLDLGRPMWLAMVLAYWVMALPHRVGLLTAWVSGLATDVLYGELFGQHALVMTLVAWLVLLLHQRIRRFPLWQQSLVMLPVLGIAQMVLLWLNSLSGNRPPTLLFLMPALVSVFLWPWVSSVLSVLRKRFHVY</sequence>
<evidence type="ECO:0000256" key="5">
    <source>
        <dbReference type="ARBA" id="ARBA00022960"/>
    </source>
</evidence>
<dbReference type="Pfam" id="PF04093">
    <property type="entry name" value="MreD"/>
    <property type="match status" value="1"/>
</dbReference>
<reference evidence="10 11" key="1">
    <citation type="submission" date="2017-03" db="EMBL/GenBank/DDBJ databases">
        <title>Complete genome sequence of the novel DNRA strain Pseudomonas sp. S-6-2 isolated from Chinese polluted river sediment. Journal of Biotechnology.</title>
        <authorList>
            <person name="Li J."/>
            <person name="Xiang F."/>
            <person name="Wang L."/>
            <person name="Xi L."/>
            <person name="Liu J."/>
        </authorList>
    </citation>
    <scope>NUCLEOTIDE SEQUENCE [LARGE SCALE GENOMIC DNA]</scope>
    <source>
        <strain evidence="10 11">S-6-2</strain>
    </source>
</reference>
<keyword evidence="4 9" id="KW-0812">Transmembrane</keyword>
<feature type="transmembrane region" description="Helical" evidence="9">
    <location>
        <begin position="130"/>
        <end position="152"/>
    </location>
</feature>
<evidence type="ECO:0000256" key="7">
    <source>
        <dbReference type="ARBA" id="ARBA00023136"/>
    </source>
</evidence>
<evidence type="ECO:0000256" key="1">
    <source>
        <dbReference type="ARBA" id="ARBA00004651"/>
    </source>
</evidence>
<keyword evidence="6 9" id="KW-1133">Transmembrane helix</keyword>
<dbReference type="PANTHER" id="PTHR37484">
    <property type="entry name" value="ROD SHAPE-DETERMINING PROTEIN MRED"/>
    <property type="match status" value="1"/>
</dbReference>
<evidence type="ECO:0000256" key="9">
    <source>
        <dbReference type="SAM" id="Phobius"/>
    </source>
</evidence>
<dbReference type="AlphaFoldDB" id="A0A1V0B0P8"/>
<dbReference type="NCBIfam" id="TIGR03426">
    <property type="entry name" value="shape_MreD"/>
    <property type="match status" value="1"/>
</dbReference>
<evidence type="ECO:0000313" key="10">
    <source>
        <dbReference type="EMBL" id="AQZ93508.1"/>
    </source>
</evidence>